<dbReference type="GO" id="GO:0071108">
    <property type="term" value="P:protein K48-linked deubiquitination"/>
    <property type="evidence" value="ECO:0007669"/>
    <property type="project" value="TreeGrafter"/>
</dbReference>
<dbReference type="PROSITE" id="PS50249">
    <property type="entry name" value="MPN"/>
    <property type="match status" value="1"/>
</dbReference>
<dbReference type="Proteomes" id="UP000823388">
    <property type="component" value="Chromosome 5N"/>
</dbReference>
<dbReference type="SUPFAM" id="SSF140856">
    <property type="entry name" value="USP8 N-terminal domain-like"/>
    <property type="match status" value="1"/>
</dbReference>
<dbReference type="GO" id="GO:0008237">
    <property type="term" value="F:metallopeptidase activity"/>
    <property type="evidence" value="ECO:0007669"/>
    <property type="project" value="InterPro"/>
</dbReference>
<accession>A0A8T0RQ01</accession>
<proteinExistence type="predicted"/>
<dbReference type="PANTHER" id="PTHR12947:SF18">
    <property type="entry name" value="AMSH-LIKE UBIQUITIN THIOESTERASE 3"/>
    <property type="match status" value="1"/>
</dbReference>
<dbReference type="EMBL" id="CM029046">
    <property type="protein sequence ID" value="KAG2586918.1"/>
    <property type="molecule type" value="Genomic_DNA"/>
</dbReference>
<feature type="domain" description="MPN" evidence="1">
    <location>
        <begin position="301"/>
        <end position="437"/>
    </location>
</feature>
<gene>
    <name evidence="2" type="ORF">PVAP13_5NG082500</name>
</gene>
<dbReference type="Gene3D" id="3.40.140.10">
    <property type="entry name" value="Cytidine Deaminase, domain 2"/>
    <property type="match status" value="1"/>
</dbReference>
<name>A0A8T0RQ01_PANVG</name>
<dbReference type="GO" id="GO:0005768">
    <property type="term" value="C:endosome"/>
    <property type="evidence" value="ECO:0007669"/>
    <property type="project" value="TreeGrafter"/>
</dbReference>
<evidence type="ECO:0000259" key="1">
    <source>
        <dbReference type="PROSITE" id="PS50249"/>
    </source>
</evidence>
<organism evidence="2 3">
    <name type="scientific">Panicum virgatum</name>
    <name type="common">Blackwell switchgrass</name>
    <dbReference type="NCBI Taxonomy" id="38727"/>
    <lineage>
        <taxon>Eukaryota</taxon>
        <taxon>Viridiplantae</taxon>
        <taxon>Streptophyta</taxon>
        <taxon>Embryophyta</taxon>
        <taxon>Tracheophyta</taxon>
        <taxon>Spermatophyta</taxon>
        <taxon>Magnoliopsida</taxon>
        <taxon>Liliopsida</taxon>
        <taxon>Poales</taxon>
        <taxon>Poaceae</taxon>
        <taxon>PACMAD clade</taxon>
        <taxon>Panicoideae</taxon>
        <taxon>Panicodae</taxon>
        <taxon>Paniceae</taxon>
        <taxon>Panicinae</taxon>
        <taxon>Panicum</taxon>
        <taxon>Panicum sect. Hiantes</taxon>
    </lineage>
</organism>
<keyword evidence="3" id="KW-1185">Reference proteome</keyword>
<dbReference type="GO" id="GO:0016020">
    <property type="term" value="C:membrane"/>
    <property type="evidence" value="ECO:0007669"/>
    <property type="project" value="TreeGrafter"/>
</dbReference>
<dbReference type="AlphaFoldDB" id="A0A8T0RQ01"/>
<evidence type="ECO:0000313" key="2">
    <source>
        <dbReference type="EMBL" id="KAG2586918.1"/>
    </source>
</evidence>
<dbReference type="Pfam" id="PF01398">
    <property type="entry name" value="JAB"/>
    <property type="match status" value="1"/>
</dbReference>
<dbReference type="InterPro" id="IPR037518">
    <property type="entry name" value="MPN"/>
</dbReference>
<dbReference type="SMART" id="SM00232">
    <property type="entry name" value="JAB_MPN"/>
    <property type="match status" value="1"/>
</dbReference>
<dbReference type="PANTHER" id="PTHR12947">
    <property type="entry name" value="AMSH-LIKE PROTEASE"/>
    <property type="match status" value="1"/>
</dbReference>
<evidence type="ECO:0000313" key="3">
    <source>
        <dbReference type="Proteomes" id="UP000823388"/>
    </source>
</evidence>
<dbReference type="Pfam" id="PF08969">
    <property type="entry name" value="USP8_dimer"/>
    <property type="match status" value="1"/>
</dbReference>
<reference evidence="2" key="1">
    <citation type="submission" date="2020-05" db="EMBL/GenBank/DDBJ databases">
        <title>WGS assembly of Panicum virgatum.</title>
        <authorList>
            <person name="Lovell J.T."/>
            <person name="Jenkins J."/>
            <person name="Shu S."/>
            <person name="Juenger T.E."/>
            <person name="Schmutz J."/>
        </authorList>
    </citation>
    <scope>NUCLEOTIDE SEQUENCE</scope>
    <source>
        <strain evidence="2">AP13</strain>
    </source>
</reference>
<dbReference type="OrthoDB" id="785281at2759"/>
<protein>
    <recommendedName>
        <fullName evidence="1">MPN domain-containing protein</fullName>
    </recommendedName>
</protein>
<dbReference type="InterPro" id="IPR015063">
    <property type="entry name" value="USP8_dimer"/>
</dbReference>
<dbReference type="Gene3D" id="1.20.58.80">
    <property type="entry name" value="Phosphotransferase system, lactose/cellobiose-type IIA subunit"/>
    <property type="match status" value="1"/>
</dbReference>
<sequence>MGPAQQRGGAFDVKALAPAIAVDHSIRLPNYFRIADSLLTQANVYRKEKNLIQLYVLLLRYSSLVHETIPKHRDYHLFKSGEKDYYFRKKLLDVIDELELLKPVVHQRIAELDVGDISEPHCLNGTYAASCRIDKHSSDSNAPKDVMRHQMASSPSIKPVGQICKQNIGLPYPKEDTLARHSILGPDGLSGQRVGSVVAMKVQYPTNNEITQSDMSSLLPAILNQDGLNGDSKALLYGSKTDNEIGLSVPVEEELYQLSIQQPSYPPMLSQVHVDRPIFSSRVADSKPECAISDIDHYRRVDVPDELTACFLKAAEANTIKTLETCGLIFGALLMDPEVGEYFKVTALIIPKQKSTSDTCEATCEEEIPEVVQSIGSPYQLGWIHTHPTQDCFMSSVDLHNHYSYQKELHEAFAIVLAPSKESKKDREKIFQLTDPGGMHAIGDCAKRSFHPHDLATYKECSHIKLKSALAFRVIDLR</sequence>
<dbReference type="InterPro" id="IPR000555">
    <property type="entry name" value="JAMM/MPN+_dom"/>
</dbReference>
<dbReference type="SUPFAM" id="SSF102712">
    <property type="entry name" value="JAB1/MPN domain"/>
    <property type="match status" value="1"/>
</dbReference>
<dbReference type="GO" id="GO:0070536">
    <property type="term" value="P:protein K63-linked deubiquitination"/>
    <property type="evidence" value="ECO:0007669"/>
    <property type="project" value="TreeGrafter"/>
</dbReference>
<comment type="caution">
    <text evidence="2">The sequence shown here is derived from an EMBL/GenBank/DDBJ whole genome shotgun (WGS) entry which is preliminary data.</text>
</comment>